<dbReference type="RefSeq" id="WP_089530453.1">
    <property type="nucleotide sequence ID" value="NZ_CP022437.1"/>
</dbReference>
<dbReference type="KEGG" id="vne:CFK40_02135"/>
<dbReference type="EMBL" id="CP022437">
    <property type="protein sequence ID" value="ASN03883.1"/>
    <property type="molecule type" value="Genomic_DNA"/>
</dbReference>
<organism evidence="1 2">
    <name type="scientific">Virgibacillus necropolis</name>
    <dbReference type="NCBI Taxonomy" id="163877"/>
    <lineage>
        <taxon>Bacteria</taxon>
        <taxon>Bacillati</taxon>
        <taxon>Bacillota</taxon>
        <taxon>Bacilli</taxon>
        <taxon>Bacillales</taxon>
        <taxon>Bacillaceae</taxon>
        <taxon>Virgibacillus</taxon>
    </lineage>
</organism>
<evidence type="ECO:0000313" key="1">
    <source>
        <dbReference type="EMBL" id="ASN03883.1"/>
    </source>
</evidence>
<proteinExistence type="predicted"/>
<dbReference type="NCBIfam" id="NF041644">
    <property type="entry name" value="CBO0543_fam"/>
    <property type="match status" value="1"/>
</dbReference>
<dbReference type="AlphaFoldDB" id="A0A221M8B0"/>
<dbReference type="InterPro" id="IPR048147">
    <property type="entry name" value="CBO0543-like"/>
</dbReference>
<name>A0A221M8B0_9BACI</name>
<accession>A0A221M8B0</accession>
<keyword evidence="2" id="KW-1185">Reference proteome</keyword>
<gene>
    <name evidence="1" type="ORF">CFK40_02135</name>
</gene>
<sequence>MNISLLFDYLLLPTIGVLYNQVSYRSKTLMALSKALFFSVPMTVFECFLERSYGKSGNGIIR</sequence>
<evidence type="ECO:0000313" key="2">
    <source>
        <dbReference type="Proteomes" id="UP000204391"/>
    </source>
</evidence>
<reference evidence="1 2" key="1">
    <citation type="journal article" date="2003" name="Int. J. Syst. Evol. Microbiol.">
        <title>Virgibacillus carmonensis sp. nov., Virgibacillus necropolis sp. nov. and Virgibacillus picturae sp. nov., three novel species isolated from deteriorated mural paintings, transfer of the species of the genus salibacillus to Virgibacillus, as Virgibacillus marismortui comb. nov. and Virgibacillus salexigens comb. nov., and emended description of the genus Virgibacillus.</title>
        <authorList>
            <person name="Heyrman J."/>
            <person name="Logan N.A."/>
            <person name="Busse H.J."/>
            <person name="Balcaen A."/>
            <person name="Lebbe L."/>
            <person name="Rodriguez-Diaz M."/>
            <person name="Swings J."/>
            <person name="De Vos P."/>
        </authorList>
    </citation>
    <scope>NUCLEOTIDE SEQUENCE [LARGE SCALE GENOMIC DNA]</scope>
    <source>
        <strain evidence="1 2">LMG 19488</strain>
    </source>
</reference>
<protein>
    <submittedName>
        <fullName evidence="1">Uncharacterized protein</fullName>
    </submittedName>
</protein>
<dbReference type="Proteomes" id="UP000204391">
    <property type="component" value="Chromosome"/>
</dbReference>